<organism evidence="13 14">
    <name type="scientific">Bradyrhizobium macuxiense</name>
    <dbReference type="NCBI Taxonomy" id="1755647"/>
    <lineage>
        <taxon>Bacteria</taxon>
        <taxon>Pseudomonadati</taxon>
        <taxon>Pseudomonadota</taxon>
        <taxon>Alphaproteobacteria</taxon>
        <taxon>Hyphomicrobiales</taxon>
        <taxon>Nitrobacteraceae</taxon>
        <taxon>Bradyrhizobium</taxon>
    </lineage>
</organism>
<dbReference type="EMBL" id="LNCU01000041">
    <property type="protein sequence ID" value="KWV57687.1"/>
    <property type="molecule type" value="Genomic_DNA"/>
</dbReference>
<accession>A0A109JYX3</accession>
<evidence type="ECO:0000256" key="4">
    <source>
        <dbReference type="ARBA" id="ARBA00022692"/>
    </source>
</evidence>
<dbReference type="GO" id="GO:0062054">
    <property type="term" value="F:fluoride channel activity"/>
    <property type="evidence" value="ECO:0007669"/>
    <property type="project" value="UniProtKB-UniRule"/>
</dbReference>
<evidence type="ECO:0000256" key="10">
    <source>
        <dbReference type="ARBA" id="ARBA00035120"/>
    </source>
</evidence>
<comment type="caution">
    <text evidence="13">The sequence shown here is derived from an EMBL/GenBank/DDBJ whole genome shotgun (WGS) entry which is preliminary data.</text>
</comment>
<dbReference type="HAMAP" id="MF_00454">
    <property type="entry name" value="FluC"/>
    <property type="match status" value="1"/>
</dbReference>
<evidence type="ECO:0000256" key="2">
    <source>
        <dbReference type="ARBA" id="ARBA00022475"/>
    </source>
</evidence>
<evidence type="ECO:0000256" key="6">
    <source>
        <dbReference type="ARBA" id="ARBA00023053"/>
    </source>
</evidence>
<sequence length="145" mass="15797">MLRKSSSTIADRWNTAILYACVASGAVVGGLARFLVSVALQTGTEFPWATLFINATGSFIIGLYATLTGPEGRLFASARQRQFVMTGFCGGYTTFSTFSLETFRLFHSGMKQTALMYIIASTITWLVSVWLGQTIASRLNRLKGS</sequence>
<keyword evidence="12" id="KW-0813">Transport</keyword>
<dbReference type="PANTHER" id="PTHR28259:SF1">
    <property type="entry name" value="FLUORIDE EXPORT PROTEIN 1-RELATED"/>
    <property type="match status" value="1"/>
</dbReference>
<dbReference type="RefSeq" id="WP_066505359.1">
    <property type="nucleotide sequence ID" value="NZ_LNCU01000041.1"/>
</dbReference>
<dbReference type="PANTHER" id="PTHR28259">
    <property type="entry name" value="FLUORIDE EXPORT PROTEIN 1-RELATED"/>
    <property type="match status" value="1"/>
</dbReference>
<reference evidence="13 14" key="1">
    <citation type="submission" date="2015-11" db="EMBL/GenBank/DDBJ databases">
        <title>Draft Genome Sequence of the Strain BR 10303 (Bradyrhizobium sp.) isolated from nodules of Centrolobium paraense.</title>
        <authorList>
            <person name="Zelli J.E."/>
            <person name="Simoes-Araujo J.L."/>
            <person name="Barauna A.C."/>
            <person name="Silva K."/>
        </authorList>
    </citation>
    <scope>NUCLEOTIDE SEQUENCE [LARGE SCALE GENOMIC DNA]</scope>
    <source>
        <strain evidence="13 14">BR 10303</strain>
    </source>
</reference>
<comment type="function">
    <text evidence="12">Fluoride-specific ion channel. Important for reducing fluoride concentration in the cell, thus reducing its toxicity.</text>
</comment>
<feature type="transmembrane region" description="Helical" evidence="12">
    <location>
        <begin position="46"/>
        <end position="67"/>
    </location>
</feature>
<comment type="subcellular location">
    <subcellularLocation>
        <location evidence="1 12">Cell membrane</location>
        <topology evidence="1 12">Multi-pass membrane protein</topology>
    </subcellularLocation>
</comment>
<dbReference type="OrthoDB" id="9806299at2"/>
<feature type="binding site" evidence="12">
    <location>
        <position position="93"/>
    </location>
    <ligand>
        <name>Na(+)</name>
        <dbReference type="ChEBI" id="CHEBI:29101"/>
        <note>structural</note>
    </ligand>
</feature>
<keyword evidence="7 12" id="KW-0406">Ion transport</keyword>
<evidence type="ECO:0000256" key="3">
    <source>
        <dbReference type="ARBA" id="ARBA00022519"/>
    </source>
</evidence>
<feature type="transmembrane region" description="Helical" evidence="12">
    <location>
        <begin position="16"/>
        <end position="40"/>
    </location>
</feature>
<dbReference type="GO" id="GO:0046872">
    <property type="term" value="F:metal ion binding"/>
    <property type="evidence" value="ECO:0007669"/>
    <property type="project" value="UniProtKB-KW"/>
</dbReference>
<evidence type="ECO:0000256" key="8">
    <source>
        <dbReference type="ARBA" id="ARBA00023136"/>
    </source>
</evidence>
<comment type="similarity">
    <text evidence="10 12">Belongs to the fluoride channel Fluc/FEX (TC 1.A.43) family.</text>
</comment>
<dbReference type="GO" id="GO:0005886">
    <property type="term" value="C:plasma membrane"/>
    <property type="evidence" value="ECO:0007669"/>
    <property type="project" value="UniProtKB-SubCell"/>
</dbReference>
<gene>
    <name evidence="12" type="primary">fluC</name>
    <name evidence="12" type="synonym">crcB</name>
    <name evidence="13" type="ORF">AS156_38560</name>
</gene>
<evidence type="ECO:0000256" key="9">
    <source>
        <dbReference type="ARBA" id="ARBA00023303"/>
    </source>
</evidence>
<keyword evidence="9 12" id="KW-0407">Ion channel</keyword>
<dbReference type="Pfam" id="PF02537">
    <property type="entry name" value="CRCB"/>
    <property type="match status" value="1"/>
</dbReference>
<name>A0A109JYX3_9BRAD</name>
<feature type="binding site" evidence="12">
    <location>
        <position position="90"/>
    </location>
    <ligand>
        <name>Na(+)</name>
        <dbReference type="ChEBI" id="CHEBI:29101"/>
        <note>structural</note>
    </ligand>
</feature>
<evidence type="ECO:0000313" key="14">
    <source>
        <dbReference type="Proteomes" id="UP000057737"/>
    </source>
</evidence>
<keyword evidence="12" id="KW-0479">Metal-binding</keyword>
<comment type="catalytic activity">
    <reaction evidence="11">
        <text>fluoride(in) = fluoride(out)</text>
        <dbReference type="Rhea" id="RHEA:76159"/>
        <dbReference type="ChEBI" id="CHEBI:17051"/>
    </reaction>
    <physiologicalReaction direction="left-to-right" evidence="11">
        <dbReference type="Rhea" id="RHEA:76160"/>
    </physiologicalReaction>
</comment>
<keyword evidence="8 12" id="KW-0472">Membrane</keyword>
<protein>
    <recommendedName>
        <fullName evidence="12">Fluoride-specific ion channel FluC</fullName>
    </recommendedName>
</protein>
<feature type="transmembrane region" description="Helical" evidence="12">
    <location>
        <begin position="114"/>
        <end position="136"/>
    </location>
</feature>
<dbReference type="InterPro" id="IPR003691">
    <property type="entry name" value="FluC"/>
</dbReference>
<evidence type="ECO:0000256" key="11">
    <source>
        <dbReference type="ARBA" id="ARBA00035585"/>
    </source>
</evidence>
<evidence type="ECO:0000256" key="7">
    <source>
        <dbReference type="ARBA" id="ARBA00023065"/>
    </source>
</evidence>
<keyword evidence="3" id="KW-0997">Cell inner membrane</keyword>
<proteinExistence type="inferred from homology"/>
<keyword evidence="4 12" id="KW-0812">Transmembrane</keyword>
<dbReference type="Proteomes" id="UP000057737">
    <property type="component" value="Unassembled WGS sequence"/>
</dbReference>
<dbReference type="AlphaFoldDB" id="A0A109JYX3"/>
<keyword evidence="6 12" id="KW-0915">Sodium</keyword>
<evidence type="ECO:0000313" key="13">
    <source>
        <dbReference type="EMBL" id="KWV57687.1"/>
    </source>
</evidence>
<keyword evidence="2 12" id="KW-1003">Cell membrane</keyword>
<dbReference type="NCBIfam" id="TIGR00494">
    <property type="entry name" value="crcB"/>
    <property type="match status" value="1"/>
</dbReference>
<keyword evidence="14" id="KW-1185">Reference proteome</keyword>
<dbReference type="GO" id="GO:0140114">
    <property type="term" value="P:cellular detoxification of fluoride"/>
    <property type="evidence" value="ECO:0007669"/>
    <property type="project" value="UniProtKB-UniRule"/>
</dbReference>
<comment type="activity regulation">
    <text evidence="12">Na(+) is not transported, but it plays an essential structural role and its presence is essential for fluoride channel function.</text>
</comment>
<evidence type="ECO:0000256" key="12">
    <source>
        <dbReference type="HAMAP-Rule" id="MF_00454"/>
    </source>
</evidence>
<evidence type="ECO:0000256" key="5">
    <source>
        <dbReference type="ARBA" id="ARBA00022989"/>
    </source>
</evidence>
<evidence type="ECO:0000256" key="1">
    <source>
        <dbReference type="ARBA" id="ARBA00004651"/>
    </source>
</evidence>
<keyword evidence="5 12" id="KW-1133">Transmembrane helix</keyword>